<reference evidence="1" key="1">
    <citation type="journal article" date="2014" name="Int. J. Syst. Evol. Microbiol.">
        <title>Complete genome sequence of Corynebacterium casei LMG S-19264T (=DSM 44701T), isolated from a smear-ripened cheese.</title>
        <authorList>
            <consortium name="US DOE Joint Genome Institute (JGI-PGF)"/>
            <person name="Walter F."/>
            <person name="Albersmeier A."/>
            <person name="Kalinowski J."/>
            <person name="Ruckert C."/>
        </authorList>
    </citation>
    <scope>NUCLEOTIDE SEQUENCE</scope>
    <source>
        <strain evidence="1">CGMCC 1.15966</strain>
    </source>
</reference>
<accession>A0A8H9KWW6</accession>
<dbReference type="Proteomes" id="UP000614460">
    <property type="component" value="Unassembled WGS sequence"/>
</dbReference>
<organism evidence="1 2">
    <name type="scientific">Sphingobacterium cellulitidis</name>
    <dbReference type="NCBI Taxonomy" id="1768011"/>
    <lineage>
        <taxon>Bacteria</taxon>
        <taxon>Pseudomonadati</taxon>
        <taxon>Bacteroidota</taxon>
        <taxon>Sphingobacteriia</taxon>
        <taxon>Sphingobacteriales</taxon>
        <taxon>Sphingobacteriaceae</taxon>
        <taxon>Sphingobacterium</taxon>
    </lineage>
</organism>
<protein>
    <submittedName>
        <fullName evidence="1">Uncharacterized protein</fullName>
    </submittedName>
</protein>
<evidence type="ECO:0000313" key="1">
    <source>
        <dbReference type="EMBL" id="GGE15004.1"/>
    </source>
</evidence>
<sequence length="100" mass="11584">MIGFEVTINNNCPIAIASESSQLFLTTDQKNIYLFSSGIDRNENRLKWADLKLNKGDRLTIKVKELDMITPPLSNKMEDIKYLKETYYRLKAKLEKKGII</sequence>
<gene>
    <name evidence="1" type="ORF">GCM10011516_11000</name>
</gene>
<dbReference type="RefSeq" id="WP_182498835.1">
    <property type="nucleotide sequence ID" value="NZ_BMKM01000002.1"/>
</dbReference>
<comment type="caution">
    <text evidence="1">The sequence shown here is derived from an EMBL/GenBank/DDBJ whole genome shotgun (WGS) entry which is preliminary data.</text>
</comment>
<keyword evidence="2" id="KW-1185">Reference proteome</keyword>
<reference evidence="1" key="2">
    <citation type="submission" date="2020-09" db="EMBL/GenBank/DDBJ databases">
        <authorList>
            <person name="Sun Q."/>
            <person name="Zhou Y."/>
        </authorList>
    </citation>
    <scope>NUCLEOTIDE SEQUENCE</scope>
    <source>
        <strain evidence="1">CGMCC 1.15966</strain>
    </source>
</reference>
<name>A0A8H9KWW6_9SPHI</name>
<dbReference type="EMBL" id="BMKM01000002">
    <property type="protein sequence ID" value="GGE15004.1"/>
    <property type="molecule type" value="Genomic_DNA"/>
</dbReference>
<evidence type="ECO:0000313" key="2">
    <source>
        <dbReference type="Proteomes" id="UP000614460"/>
    </source>
</evidence>
<dbReference type="AlphaFoldDB" id="A0A8H9KWW6"/>
<proteinExistence type="predicted"/>